<comment type="caution">
    <text evidence="1">The sequence shown here is derived from an EMBL/GenBank/DDBJ whole genome shotgun (WGS) entry which is preliminary data.</text>
</comment>
<keyword evidence="2" id="KW-1185">Reference proteome</keyword>
<accession>A0AA38KR22</accession>
<dbReference type="Pfam" id="PF18759">
    <property type="entry name" value="Plavaka"/>
    <property type="match status" value="2"/>
</dbReference>
<dbReference type="AlphaFoldDB" id="A0AA38KR22"/>
<dbReference type="InterPro" id="IPR041078">
    <property type="entry name" value="Plavaka"/>
</dbReference>
<proteinExistence type="predicted"/>
<sequence length="655" mass="74486">MNQKYRVVLWDICQLFHHQMAMKDWDKIFNKVPYQQFNNQQKQVHSNLMSADWAWAQADKISEDANTHGSMFVPFVCGSDKTTVSAKKPAYQTFACQLYHASLSAVFDPLHLFMTTPDLIRCPNSHLHRVIYGLGPYIADYPEQVWLSCIVSGWCTNCMNQPDCLDSDENQLRTKLKTDFVINAFDPRIVWDDFGSRSDVVPFTSVHELLSCNLLHQVIKGTFKDHLVEWIVEYIMASNPPNEALEILKDIDWHISAVPAYPGLRCFPDGWSFAQWTGDDSKALMKVGNGNILLVSRLNEFIQVYIAAITGYVPEDMLKAVATFMDFCYLARWKSHTPDDLNNMELALDCFHCAHQTFIITGVFCSSITESKHTQAVKETWRHSLDQMLPSITRLDKLKMMHSRLKTRHMMASIMGGKLPQEEEEIDVNELGENDDLGPAAGPQTMSSIHLASKPVEGYPRYAASLGEHIKQPQLHNAIRCYLWGVQHGDSLALPFASPISVFHSAIARFYAPSDVCGAGGMHLERIRSHPFPREEHTHHDTVFVVTGDEPSMLGLTVARVVLFFSFKFHDIVHECALVHWFRRACGTLWIVQPEFDLCNQCTPEVVHVNSITCSCHLLPIYGSRALPEDFTYHYALTSFPAYYLARNQKSLCKS</sequence>
<protein>
    <submittedName>
        <fullName evidence="1">Uncharacterized protein</fullName>
    </submittedName>
</protein>
<evidence type="ECO:0000313" key="2">
    <source>
        <dbReference type="Proteomes" id="UP001163798"/>
    </source>
</evidence>
<name>A0AA38KR22_9AGAR</name>
<evidence type="ECO:0000313" key="1">
    <source>
        <dbReference type="EMBL" id="KAJ3787259.1"/>
    </source>
</evidence>
<dbReference type="Proteomes" id="UP001163798">
    <property type="component" value="Unassembled WGS sequence"/>
</dbReference>
<gene>
    <name evidence="1" type="ORF">GGU10DRAFT_394118</name>
</gene>
<dbReference type="EMBL" id="MU793296">
    <property type="protein sequence ID" value="KAJ3787259.1"/>
    <property type="molecule type" value="Genomic_DNA"/>
</dbReference>
<organism evidence="1 2">
    <name type="scientific">Lentinula aff. detonsa</name>
    <dbReference type="NCBI Taxonomy" id="2804958"/>
    <lineage>
        <taxon>Eukaryota</taxon>
        <taxon>Fungi</taxon>
        <taxon>Dikarya</taxon>
        <taxon>Basidiomycota</taxon>
        <taxon>Agaricomycotina</taxon>
        <taxon>Agaricomycetes</taxon>
        <taxon>Agaricomycetidae</taxon>
        <taxon>Agaricales</taxon>
        <taxon>Marasmiineae</taxon>
        <taxon>Omphalotaceae</taxon>
        <taxon>Lentinula</taxon>
    </lineage>
</organism>
<reference evidence="1" key="1">
    <citation type="submission" date="2022-08" db="EMBL/GenBank/DDBJ databases">
        <authorList>
            <consortium name="DOE Joint Genome Institute"/>
            <person name="Min B."/>
            <person name="Riley R."/>
            <person name="Sierra-Patev S."/>
            <person name="Naranjo-Ortiz M."/>
            <person name="Looney B."/>
            <person name="Konkel Z."/>
            <person name="Slot J.C."/>
            <person name="Sakamoto Y."/>
            <person name="Steenwyk J.L."/>
            <person name="Rokas A."/>
            <person name="Carro J."/>
            <person name="Camarero S."/>
            <person name="Ferreira P."/>
            <person name="Molpeceres G."/>
            <person name="Ruiz-Duenas F.J."/>
            <person name="Serrano A."/>
            <person name="Henrissat B."/>
            <person name="Drula E."/>
            <person name="Hughes K.W."/>
            <person name="Mata J.L."/>
            <person name="Ishikawa N.K."/>
            <person name="Vargas-Isla R."/>
            <person name="Ushijima S."/>
            <person name="Smith C.A."/>
            <person name="Ahrendt S."/>
            <person name="Andreopoulos W."/>
            <person name="He G."/>
            <person name="Labutti K."/>
            <person name="Lipzen A."/>
            <person name="Ng V."/>
            <person name="Sandor L."/>
            <person name="Barry K."/>
            <person name="Martinez A.T."/>
            <person name="Xiao Y."/>
            <person name="Gibbons J.G."/>
            <person name="Terashima K."/>
            <person name="Hibbett D.S."/>
            <person name="Grigoriev I.V."/>
        </authorList>
    </citation>
    <scope>NUCLEOTIDE SEQUENCE</scope>
    <source>
        <strain evidence="1">TFB10291</strain>
    </source>
</reference>